<evidence type="ECO:0000313" key="4">
    <source>
        <dbReference type="Proteomes" id="UP000317650"/>
    </source>
</evidence>
<dbReference type="PANTHER" id="PTHR47071:SF9">
    <property type="entry name" value="TRM32-LIKE PROTEIN (DUF3741)"/>
    <property type="match status" value="1"/>
</dbReference>
<dbReference type="InterPro" id="IPR025486">
    <property type="entry name" value="DUF4378"/>
</dbReference>
<dbReference type="PANTHER" id="PTHR47071">
    <property type="entry name" value="PROTEIN TRM32"/>
    <property type="match status" value="1"/>
</dbReference>
<evidence type="ECO:0000313" key="3">
    <source>
        <dbReference type="EMBL" id="THU58852.1"/>
    </source>
</evidence>
<evidence type="ECO:0000259" key="2">
    <source>
        <dbReference type="Pfam" id="PF14309"/>
    </source>
</evidence>
<comment type="caution">
    <text evidence="3">The sequence shown here is derived from an EMBL/GenBank/DDBJ whole genome shotgun (WGS) entry which is preliminary data.</text>
</comment>
<gene>
    <name evidence="3" type="ORF">C4D60_Mb03t18840</name>
</gene>
<name>A0A4S8JDC7_MUSBA</name>
<protein>
    <recommendedName>
        <fullName evidence="2">DUF4378 domain-containing protein</fullName>
    </recommendedName>
</protein>
<dbReference type="STRING" id="52838.A0A4S8JDC7"/>
<dbReference type="InterPro" id="IPR044257">
    <property type="entry name" value="TRM32-like"/>
</dbReference>
<sequence>MNAVIKDDGRARIEEARRKREAVAAKEDCALLVVSTAPPTIIIEGSVEGFNCARQSREAIFLHFLPSSPIPNLPPPSIPPPPPQVVYAAFSSHDCIALELLLWNRKTMFVKRRFHCHGLLQHQNSTASFQKNYKSCMWDWLRIFDLHHRLSVRRLLEDDGHGNRRHVRRVKIPEVHVPLSVDEHDNLDDETKLLIVNKGSQTKKGSGKALVRALIFKKMFRKHNQKQKMPPVKPCLMHTVSIHHLECSDYVLPVEMASDTATPKVDFHSQKSDSSESHEHDQLLPASKKHKVCGTIKHVNHVSHTELTQSTEKQANHWDAFSKQMDSFEELGRDVFQSNDLISTKEFINEQGESFLGIVEEPDILLENYLQNLHRCSSERALMKSGSSPMVGLSAKRHNKSPNDHLVNQEVKSLVQKSEPAVVDKYNAYYNSEFSPRSFLKHTKQEDYGTLLSHSRTVKKKLKDVFNENRKERLHISMDGLLHKIPYGHTASGNVMKEKLFRSASARHFKESIEDNVSIPPKAHLHQSFRRSRSLTESYKYSHVFESILTSESKRLQENLTLTDMDFELQDQTAQKVFEKIHSNPEFNSFRCKDVPNEPLHGALLSEAATSNPLNGDEAIDVHTPAKPESGDSLVNVKESIEPGVILDQTLDVHASGKIYGEPELPLITSKVTGTETCRVSWMSNIGCIPLPNELSVDQQESHIELHQSEEVHEVSDSPQMGNSHVVHEHVLEVDSNDESTKPRPTSVFQLYSEDDLLKPAKHEYSEDSETEPRNLHFEEVDLLAKTHNLSVFKVSDEMDPAESNFGKKQQEAFANVGKFHIQVDQKDEADFNYVRDVLRKSGFNGFEFVGAQHFPSQLVGPLLFDGHEVASYDSDDLSPEHQLLFDLIDEILLEISEKYSTGSWFSRFDPDTRTLPVERNILDEVCRKISSRLSSQTQPSHMHEHVVARDYAKNDGWLNLQQDAVCLGVELEDLLLDGLLDELILDCDDISGYYSVFS</sequence>
<dbReference type="AlphaFoldDB" id="A0A4S8JDC7"/>
<dbReference type="EMBL" id="PYDT01000006">
    <property type="protein sequence ID" value="THU58852.1"/>
    <property type="molecule type" value="Genomic_DNA"/>
</dbReference>
<dbReference type="Pfam" id="PF14309">
    <property type="entry name" value="DUF4378"/>
    <property type="match status" value="1"/>
</dbReference>
<proteinExistence type="predicted"/>
<dbReference type="Proteomes" id="UP000317650">
    <property type="component" value="Chromosome 3"/>
</dbReference>
<evidence type="ECO:0000256" key="1">
    <source>
        <dbReference type="SAM" id="MobiDB-lite"/>
    </source>
</evidence>
<accession>A0A4S8JDC7</accession>
<reference evidence="3 4" key="1">
    <citation type="journal article" date="2019" name="Nat. Plants">
        <title>Genome sequencing of Musa balbisiana reveals subgenome evolution and function divergence in polyploid bananas.</title>
        <authorList>
            <person name="Yao X."/>
        </authorList>
    </citation>
    <scope>NUCLEOTIDE SEQUENCE [LARGE SCALE GENOMIC DNA]</scope>
    <source>
        <strain evidence="4">cv. DH-PKW</strain>
        <tissue evidence="3">Leaves</tissue>
    </source>
</reference>
<feature type="domain" description="DUF4378" evidence="2">
    <location>
        <begin position="831"/>
        <end position="983"/>
    </location>
</feature>
<feature type="compositionally biased region" description="Basic and acidic residues" evidence="1">
    <location>
        <begin position="265"/>
        <end position="282"/>
    </location>
</feature>
<keyword evidence="4" id="KW-1185">Reference proteome</keyword>
<organism evidence="3 4">
    <name type="scientific">Musa balbisiana</name>
    <name type="common">Banana</name>
    <dbReference type="NCBI Taxonomy" id="52838"/>
    <lineage>
        <taxon>Eukaryota</taxon>
        <taxon>Viridiplantae</taxon>
        <taxon>Streptophyta</taxon>
        <taxon>Embryophyta</taxon>
        <taxon>Tracheophyta</taxon>
        <taxon>Spermatophyta</taxon>
        <taxon>Magnoliopsida</taxon>
        <taxon>Liliopsida</taxon>
        <taxon>Zingiberales</taxon>
        <taxon>Musaceae</taxon>
        <taxon>Musa</taxon>
    </lineage>
</organism>
<feature type="region of interest" description="Disordered" evidence="1">
    <location>
        <begin position="263"/>
        <end position="286"/>
    </location>
</feature>